<evidence type="ECO:0000259" key="7">
    <source>
        <dbReference type="PROSITE" id="PS51745"/>
    </source>
</evidence>
<feature type="region of interest" description="Disordered" evidence="5">
    <location>
        <begin position="320"/>
        <end position="356"/>
    </location>
</feature>
<name>A0A2U1PWK6_ARTAN</name>
<dbReference type="GO" id="GO:0003677">
    <property type="term" value="F:DNA binding"/>
    <property type="evidence" value="ECO:0007669"/>
    <property type="project" value="UniProtKB-KW"/>
</dbReference>
<organism evidence="8 9">
    <name type="scientific">Artemisia annua</name>
    <name type="common">Sweet wormwood</name>
    <dbReference type="NCBI Taxonomy" id="35608"/>
    <lineage>
        <taxon>Eukaryota</taxon>
        <taxon>Viridiplantae</taxon>
        <taxon>Streptophyta</taxon>
        <taxon>Embryophyta</taxon>
        <taxon>Tracheophyta</taxon>
        <taxon>Spermatophyta</taxon>
        <taxon>Magnoliopsida</taxon>
        <taxon>eudicotyledons</taxon>
        <taxon>Gunneridae</taxon>
        <taxon>Pentapetalae</taxon>
        <taxon>asterids</taxon>
        <taxon>campanulids</taxon>
        <taxon>Asterales</taxon>
        <taxon>Asteraceae</taxon>
        <taxon>Asteroideae</taxon>
        <taxon>Anthemideae</taxon>
        <taxon>Artemisiinae</taxon>
        <taxon>Artemisia</taxon>
    </lineage>
</organism>
<feature type="compositionally biased region" description="Basic and acidic residues" evidence="5">
    <location>
        <begin position="320"/>
        <end position="333"/>
    </location>
</feature>
<dbReference type="EMBL" id="PKPP01000652">
    <property type="protein sequence ID" value="PWA90148.1"/>
    <property type="molecule type" value="Genomic_DNA"/>
</dbReference>
<dbReference type="PANTHER" id="PTHR32002:SF35">
    <property type="entry name" value="PROTEIN NLP6"/>
    <property type="match status" value="1"/>
</dbReference>
<evidence type="ECO:0000313" key="9">
    <source>
        <dbReference type="Proteomes" id="UP000245207"/>
    </source>
</evidence>
<dbReference type="InterPro" id="IPR045012">
    <property type="entry name" value="NLP"/>
</dbReference>
<dbReference type="Pfam" id="PF02042">
    <property type="entry name" value="RWP-RK"/>
    <property type="match status" value="1"/>
</dbReference>
<dbReference type="Pfam" id="PF22922">
    <property type="entry name" value="GAF_NLP"/>
    <property type="match status" value="1"/>
</dbReference>
<feature type="compositionally biased region" description="Basic and acidic residues" evidence="5">
    <location>
        <begin position="343"/>
        <end position="356"/>
    </location>
</feature>
<feature type="domain" description="PB1" evidence="7">
    <location>
        <begin position="503"/>
        <end position="586"/>
    </location>
</feature>
<protein>
    <submittedName>
        <fullName evidence="8">PB1 domain, RWP-RK domain, Lambda repressor-like, DNA-binding domain protein</fullName>
    </submittedName>
</protein>
<dbReference type="Proteomes" id="UP000245207">
    <property type="component" value="Unassembled WGS sequence"/>
</dbReference>
<dbReference type="InterPro" id="IPR053793">
    <property type="entry name" value="PB1-like"/>
</dbReference>
<sequence>MCFVPINFFFQYWQEENLKSLNVFENPSLYIQIENARRQSELDEIFLALKSICDIQNIPLAQTWALSGFSSVVASSGNLERSCSSFNRNCIGKTCMSTYDLPFYVRDLSMWGFHEACTEQHLHKSQGVVGKSMSSCGLCFCEDITKLDEDVYPLGSHARVNRITSCLAIYMIGIESDVEYVIEFVLPPHHANEADLQSLVLTVKQQIKNVYSVKLGILSPQVIGGDPLNWNFESPPSPITILPENEEVLPEPGNQLLLVENELIDVNGVPFSKDESEVAYVEHMEDDNLEIKLIDNAAAGTSQSVVPCLNVGIEDADINEGKPERKNLDDKSNKPKRKRKRAERSISREDISKHFGKPMEEAAANLRVSRSTLKRICRGLGISRWPYKNDKSDSVLKPNQTDVVIHASDRAATPVLGTSIEPLGPTNGYVPVSLTEHGTQSFTLVRHKEEQKNLPDGSAQPKTTIGEQSIKITSAANIVKNLPTKSTHKENTENTSAANTVETLTIKATYKENTVKFPFSLSDGLVKLEELVATRFQLSPGSYRLKYADADGDMILIACDTDLMGSVGDSRQPGHQTLIRLLVLPVANQNPDTN</sequence>
<keyword evidence="1" id="KW-0805">Transcription regulation</keyword>
<evidence type="ECO:0000256" key="4">
    <source>
        <dbReference type="ARBA" id="ARBA00023242"/>
    </source>
</evidence>
<evidence type="ECO:0000259" key="6">
    <source>
        <dbReference type="PROSITE" id="PS51519"/>
    </source>
</evidence>
<dbReference type="SUPFAM" id="SSF54277">
    <property type="entry name" value="CAD &amp; PB1 domains"/>
    <property type="match status" value="1"/>
</dbReference>
<dbReference type="OrthoDB" id="1703696at2759"/>
<dbReference type="InterPro" id="IPR055081">
    <property type="entry name" value="NLP1-9_GAF"/>
</dbReference>
<keyword evidence="4" id="KW-0539">Nucleus</keyword>
<dbReference type="PANTHER" id="PTHR32002">
    <property type="entry name" value="PROTEIN NLP8"/>
    <property type="match status" value="1"/>
</dbReference>
<evidence type="ECO:0000256" key="3">
    <source>
        <dbReference type="ARBA" id="ARBA00023163"/>
    </source>
</evidence>
<keyword evidence="3" id="KW-0804">Transcription</keyword>
<dbReference type="AlphaFoldDB" id="A0A2U1PWK6"/>
<proteinExistence type="predicted"/>
<dbReference type="SMART" id="SM00666">
    <property type="entry name" value="PB1"/>
    <property type="match status" value="1"/>
</dbReference>
<evidence type="ECO:0000256" key="5">
    <source>
        <dbReference type="SAM" id="MobiDB-lite"/>
    </source>
</evidence>
<dbReference type="STRING" id="35608.A0A2U1PWK6"/>
<evidence type="ECO:0000256" key="1">
    <source>
        <dbReference type="ARBA" id="ARBA00023015"/>
    </source>
</evidence>
<dbReference type="InterPro" id="IPR003035">
    <property type="entry name" value="RWP-RK_dom"/>
</dbReference>
<keyword evidence="2 8" id="KW-0238">DNA-binding</keyword>
<accession>A0A2U1PWK6</accession>
<dbReference type="PROSITE" id="PS51745">
    <property type="entry name" value="PB1"/>
    <property type="match status" value="1"/>
</dbReference>
<dbReference type="Gene3D" id="3.10.20.90">
    <property type="entry name" value="Phosphatidylinositol 3-kinase Catalytic Subunit, Chain A, domain 1"/>
    <property type="match status" value="1"/>
</dbReference>
<feature type="domain" description="RWP-RK" evidence="6">
    <location>
        <begin position="330"/>
        <end position="414"/>
    </location>
</feature>
<evidence type="ECO:0000313" key="8">
    <source>
        <dbReference type="EMBL" id="PWA90148.1"/>
    </source>
</evidence>
<dbReference type="InterPro" id="IPR000270">
    <property type="entry name" value="PB1_dom"/>
</dbReference>
<gene>
    <name evidence="8" type="ORF">CTI12_AA103340</name>
</gene>
<evidence type="ECO:0000256" key="2">
    <source>
        <dbReference type="ARBA" id="ARBA00023125"/>
    </source>
</evidence>
<comment type="caution">
    <text evidence="8">The sequence shown here is derived from an EMBL/GenBank/DDBJ whole genome shotgun (WGS) entry which is preliminary data.</text>
</comment>
<reference evidence="8 9" key="1">
    <citation type="journal article" date="2018" name="Mol. Plant">
        <title>The genome of Artemisia annua provides insight into the evolution of Asteraceae family and artemisinin biosynthesis.</title>
        <authorList>
            <person name="Shen Q."/>
            <person name="Zhang L."/>
            <person name="Liao Z."/>
            <person name="Wang S."/>
            <person name="Yan T."/>
            <person name="Shi P."/>
            <person name="Liu M."/>
            <person name="Fu X."/>
            <person name="Pan Q."/>
            <person name="Wang Y."/>
            <person name="Lv Z."/>
            <person name="Lu X."/>
            <person name="Zhang F."/>
            <person name="Jiang W."/>
            <person name="Ma Y."/>
            <person name="Chen M."/>
            <person name="Hao X."/>
            <person name="Li L."/>
            <person name="Tang Y."/>
            <person name="Lv G."/>
            <person name="Zhou Y."/>
            <person name="Sun X."/>
            <person name="Brodelius P.E."/>
            <person name="Rose J.K.C."/>
            <person name="Tang K."/>
        </authorList>
    </citation>
    <scope>NUCLEOTIDE SEQUENCE [LARGE SCALE GENOMIC DNA]</scope>
    <source>
        <strain evidence="9">cv. Huhao1</strain>
        <tissue evidence="8">Leaf</tissue>
    </source>
</reference>
<dbReference type="PROSITE" id="PS51519">
    <property type="entry name" value="RWP_RK"/>
    <property type="match status" value="1"/>
</dbReference>
<dbReference type="Pfam" id="PF00564">
    <property type="entry name" value="PB1"/>
    <property type="match status" value="1"/>
</dbReference>
<dbReference type="GO" id="GO:0003700">
    <property type="term" value="F:DNA-binding transcription factor activity"/>
    <property type="evidence" value="ECO:0007669"/>
    <property type="project" value="InterPro"/>
</dbReference>
<keyword evidence="9" id="KW-1185">Reference proteome</keyword>